<evidence type="ECO:0000313" key="2">
    <source>
        <dbReference type="Proteomes" id="UP000202618"/>
    </source>
</evidence>
<organism evidence="1 2">
    <name type="scientific">Bacillus phage AR9</name>
    <dbReference type="NCBI Taxonomy" id="1815509"/>
    <lineage>
        <taxon>Viruses</taxon>
        <taxon>Duplodnaviria</taxon>
        <taxon>Heunggongvirae</taxon>
        <taxon>Uroviricota</taxon>
        <taxon>Caudoviricetes</taxon>
        <taxon>Takahashivirus</taxon>
        <taxon>Bacillus phage PBS1</taxon>
    </lineage>
</organism>
<protein>
    <submittedName>
        <fullName evidence="1">Uncharacterized protein</fullName>
    </submittedName>
</protein>
<dbReference type="GeneID" id="29058973"/>
<name>A0A172JIG1_BPPB1</name>
<dbReference type="KEGG" id="vg:29058973"/>
<accession>A0A172JIG1</accession>
<reference evidence="1 2" key="1">
    <citation type="journal article" date="2016" name="Virology">
        <title>The genome of AR9, a giant transducing Bacillus phage encoding two multisubunit RNA polymerases.</title>
        <authorList>
            <person name="Lavysh D."/>
            <person name="Sokolova M."/>
            <person name="Minakhin L."/>
            <person name="Yakunina M."/>
            <person name="Artamonova T."/>
            <person name="Kozyavkin S."/>
            <person name="Makarova K.S."/>
            <person name="Koonin E.V."/>
            <person name="Severinov K."/>
        </authorList>
    </citation>
    <scope>NUCLEOTIDE SEQUENCE [LARGE SCALE GENOMIC DNA]</scope>
</reference>
<dbReference type="RefSeq" id="YP_009283159.1">
    <property type="nucleotide sequence ID" value="NC_031039.1"/>
</dbReference>
<dbReference type="Proteomes" id="UP000202618">
    <property type="component" value="Segment"/>
</dbReference>
<dbReference type="EMBL" id="KU878088">
    <property type="protein sequence ID" value="AMS01339.1"/>
    <property type="molecule type" value="Genomic_DNA"/>
</dbReference>
<evidence type="ECO:0000313" key="1">
    <source>
        <dbReference type="EMBL" id="AMS01339.1"/>
    </source>
</evidence>
<proteinExistence type="predicted"/>
<gene>
    <name evidence="1" type="ORF">AR9_g255</name>
</gene>
<sequence>MIKIETKNDTAMIKDESLRKSTEEVLNYYLSALGVEDLKNNETVTIYAIRESGKLEDHVVAMEIEYIERQIGNVVSINVIDHDKDHNIIYIIDYNNIVDPEIKSIRIE</sequence>